<evidence type="ECO:0000256" key="2">
    <source>
        <dbReference type="ARBA" id="ARBA00023125"/>
    </source>
</evidence>
<evidence type="ECO:0000313" key="6">
    <source>
        <dbReference type="Proteomes" id="UP001064933"/>
    </source>
</evidence>
<organism evidence="5 6">
    <name type="scientific">Roseateles amylovorans</name>
    <dbReference type="NCBI Taxonomy" id="2978473"/>
    <lineage>
        <taxon>Bacteria</taxon>
        <taxon>Pseudomonadati</taxon>
        <taxon>Pseudomonadota</taxon>
        <taxon>Betaproteobacteria</taxon>
        <taxon>Burkholderiales</taxon>
        <taxon>Sphaerotilaceae</taxon>
        <taxon>Roseateles</taxon>
    </lineage>
</organism>
<evidence type="ECO:0000313" key="5">
    <source>
        <dbReference type="EMBL" id="UXH80510.1"/>
    </source>
</evidence>
<keyword evidence="3" id="KW-0804">Transcription</keyword>
<dbReference type="SUPFAM" id="SSF52172">
    <property type="entry name" value="CheY-like"/>
    <property type="match status" value="1"/>
</dbReference>
<gene>
    <name evidence="5" type="ORF">N4261_11830</name>
</gene>
<sequence length="212" mass="22526">MMNWPSQRIQVSVAHSDPLVAVGLSTVLSQQVDMEVIDAQTRPASPGPASPYIVVADYERGLHLAAARISPRERHAPAPKVLVVTANDREHEVRSALEAGVEGYLELGCALQDLISGVRQLARGSRYLSAMAAQRIAASMARSTLTDREQQVLGLVARGKSNKGVALTLQISAGTVKAHMKAILSKLDAETRTEAASIAMERGLIGVALTAD</sequence>
<proteinExistence type="predicted"/>
<dbReference type="PROSITE" id="PS50043">
    <property type="entry name" value="HTH_LUXR_2"/>
    <property type="match status" value="1"/>
</dbReference>
<evidence type="ECO:0000259" key="4">
    <source>
        <dbReference type="PROSITE" id="PS50043"/>
    </source>
</evidence>
<dbReference type="EMBL" id="CP104562">
    <property type="protein sequence ID" value="UXH80510.1"/>
    <property type="molecule type" value="Genomic_DNA"/>
</dbReference>
<evidence type="ECO:0000256" key="3">
    <source>
        <dbReference type="ARBA" id="ARBA00023163"/>
    </source>
</evidence>
<keyword evidence="6" id="KW-1185">Reference proteome</keyword>
<dbReference type="Proteomes" id="UP001064933">
    <property type="component" value="Chromosome"/>
</dbReference>
<keyword evidence="1" id="KW-0805">Transcription regulation</keyword>
<protein>
    <submittedName>
        <fullName evidence="5">Response regulator transcription factor</fullName>
    </submittedName>
</protein>
<dbReference type="PRINTS" id="PR00038">
    <property type="entry name" value="HTHLUXR"/>
</dbReference>
<keyword evidence="2" id="KW-0238">DNA-binding</keyword>
<dbReference type="Gene3D" id="3.40.50.2300">
    <property type="match status" value="1"/>
</dbReference>
<evidence type="ECO:0000256" key="1">
    <source>
        <dbReference type="ARBA" id="ARBA00023015"/>
    </source>
</evidence>
<dbReference type="InterPro" id="IPR000792">
    <property type="entry name" value="Tscrpt_reg_LuxR_C"/>
</dbReference>
<dbReference type="PANTHER" id="PTHR44688:SF16">
    <property type="entry name" value="DNA-BINDING TRANSCRIPTIONAL ACTIVATOR DEVR_DOSR"/>
    <property type="match status" value="1"/>
</dbReference>
<dbReference type="RefSeq" id="WP_261760327.1">
    <property type="nucleotide sequence ID" value="NZ_CP104562.2"/>
</dbReference>
<feature type="domain" description="HTH luxR-type" evidence="4">
    <location>
        <begin position="138"/>
        <end position="203"/>
    </location>
</feature>
<dbReference type="SUPFAM" id="SSF46894">
    <property type="entry name" value="C-terminal effector domain of the bipartite response regulators"/>
    <property type="match status" value="1"/>
</dbReference>
<accession>A0ABY6BAB2</accession>
<name>A0ABY6BAB2_9BURK</name>
<dbReference type="PANTHER" id="PTHR44688">
    <property type="entry name" value="DNA-BINDING TRANSCRIPTIONAL ACTIVATOR DEVR_DOSR"/>
    <property type="match status" value="1"/>
</dbReference>
<dbReference type="SMART" id="SM00421">
    <property type="entry name" value="HTH_LUXR"/>
    <property type="match status" value="1"/>
</dbReference>
<dbReference type="PROSITE" id="PS00622">
    <property type="entry name" value="HTH_LUXR_1"/>
    <property type="match status" value="1"/>
</dbReference>
<reference evidence="5" key="1">
    <citation type="submission" date="2022-10" db="EMBL/GenBank/DDBJ databases">
        <title>Characterization and whole genome sequencing of a new Roseateles species, isolated from fresh water.</title>
        <authorList>
            <person name="Guliayeva D.Y."/>
            <person name="Akhremchuk A.E."/>
            <person name="Sikolenko M.A."/>
            <person name="Valentovich L.N."/>
            <person name="Sidarenka A.V."/>
        </authorList>
    </citation>
    <scope>NUCLEOTIDE SEQUENCE</scope>
    <source>
        <strain evidence="5">BIM B-1768</strain>
    </source>
</reference>
<dbReference type="InterPro" id="IPR016032">
    <property type="entry name" value="Sig_transdc_resp-reg_C-effctor"/>
</dbReference>
<dbReference type="InterPro" id="IPR011006">
    <property type="entry name" value="CheY-like_superfamily"/>
</dbReference>
<dbReference type="Pfam" id="PF00196">
    <property type="entry name" value="GerE"/>
    <property type="match status" value="1"/>
</dbReference>
<dbReference type="CDD" id="cd06170">
    <property type="entry name" value="LuxR_C_like"/>
    <property type="match status" value="1"/>
</dbReference>